<keyword evidence="4 9" id="KW-0812">Transmembrane</keyword>
<accession>A0A2M7ARY9</accession>
<evidence type="ECO:0000313" key="12">
    <source>
        <dbReference type="Proteomes" id="UP000231407"/>
    </source>
</evidence>
<evidence type="ECO:0000256" key="7">
    <source>
        <dbReference type="ARBA" id="ARBA00023010"/>
    </source>
</evidence>
<evidence type="ECO:0000256" key="9">
    <source>
        <dbReference type="HAMAP-Rule" id="MF_00422"/>
    </source>
</evidence>
<proteinExistence type="inferred from homology"/>
<dbReference type="GO" id="GO:0005886">
    <property type="term" value="C:plasma membrane"/>
    <property type="evidence" value="ECO:0007669"/>
    <property type="project" value="UniProtKB-SubCell"/>
</dbReference>
<evidence type="ECO:0000256" key="1">
    <source>
        <dbReference type="ARBA" id="ARBA00004370"/>
    </source>
</evidence>
<dbReference type="InterPro" id="IPR038379">
    <property type="entry name" value="SecE_sf"/>
</dbReference>
<keyword evidence="2 9" id="KW-0813">Transport</keyword>
<evidence type="ECO:0000313" key="11">
    <source>
        <dbReference type="EMBL" id="PIU73387.1"/>
    </source>
</evidence>
<dbReference type="GO" id="GO:0009306">
    <property type="term" value="P:protein secretion"/>
    <property type="evidence" value="ECO:0007669"/>
    <property type="project" value="UniProtKB-UniRule"/>
</dbReference>
<dbReference type="PANTHER" id="PTHR33910:SF1">
    <property type="entry name" value="PROTEIN TRANSLOCASE SUBUNIT SECE"/>
    <property type="match status" value="1"/>
</dbReference>
<protein>
    <recommendedName>
        <fullName evidence="9">Protein translocase subunit SecE</fullName>
    </recommendedName>
</protein>
<gene>
    <name evidence="9 11" type="primary">secE</name>
    <name evidence="11" type="ORF">COS78_02570</name>
</gene>
<name>A0A2M7ARY9_9BACT</name>
<dbReference type="Proteomes" id="UP000231407">
    <property type="component" value="Unassembled WGS sequence"/>
</dbReference>
<evidence type="ECO:0000256" key="5">
    <source>
        <dbReference type="ARBA" id="ARBA00022927"/>
    </source>
</evidence>
<dbReference type="GO" id="GO:0006605">
    <property type="term" value="P:protein targeting"/>
    <property type="evidence" value="ECO:0007669"/>
    <property type="project" value="UniProtKB-UniRule"/>
</dbReference>
<feature type="transmembrane region" description="Helical" evidence="9">
    <location>
        <begin position="29"/>
        <end position="51"/>
    </location>
</feature>
<evidence type="ECO:0000256" key="3">
    <source>
        <dbReference type="ARBA" id="ARBA00022475"/>
    </source>
</evidence>
<comment type="caution">
    <text evidence="11">The sequence shown here is derived from an EMBL/GenBank/DDBJ whole genome shotgun (WGS) entry which is preliminary data.</text>
</comment>
<evidence type="ECO:0000256" key="6">
    <source>
        <dbReference type="ARBA" id="ARBA00022989"/>
    </source>
</evidence>
<keyword evidence="6 9" id="KW-1133">Transmembrane helix</keyword>
<evidence type="ECO:0000256" key="4">
    <source>
        <dbReference type="ARBA" id="ARBA00022692"/>
    </source>
</evidence>
<dbReference type="Gene3D" id="1.20.5.1030">
    <property type="entry name" value="Preprotein translocase secy subunit"/>
    <property type="match status" value="1"/>
</dbReference>
<keyword evidence="7 9" id="KW-0811">Translocation</keyword>
<dbReference type="GO" id="GO:0065002">
    <property type="term" value="P:intracellular protein transmembrane transport"/>
    <property type="evidence" value="ECO:0007669"/>
    <property type="project" value="UniProtKB-UniRule"/>
</dbReference>
<dbReference type="GO" id="GO:0008320">
    <property type="term" value="F:protein transmembrane transporter activity"/>
    <property type="evidence" value="ECO:0007669"/>
    <property type="project" value="UniProtKB-UniRule"/>
</dbReference>
<reference evidence="12" key="1">
    <citation type="submission" date="2017-09" db="EMBL/GenBank/DDBJ databases">
        <title>Depth-based differentiation of microbial function through sediment-hosted aquifers and enrichment of novel symbionts in the deep terrestrial subsurface.</title>
        <authorList>
            <person name="Probst A.J."/>
            <person name="Ladd B."/>
            <person name="Jarett J.K."/>
            <person name="Geller-Mcgrath D.E."/>
            <person name="Sieber C.M.K."/>
            <person name="Emerson J.B."/>
            <person name="Anantharaman K."/>
            <person name="Thomas B.C."/>
            <person name="Malmstrom R."/>
            <person name="Stieglmeier M."/>
            <person name="Klingl A."/>
            <person name="Woyke T."/>
            <person name="Ryan C.M."/>
            <person name="Banfield J.F."/>
        </authorList>
    </citation>
    <scope>NUCLEOTIDE SEQUENCE [LARGE SCALE GENOMIC DNA]</scope>
</reference>
<keyword evidence="8 9" id="KW-0472">Membrane</keyword>
<keyword evidence="3 9" id="KW-1003">Cell membrane</keyword>
<dbReference type="GO" id="GO:0043952">
    <property type="term" value="P:protein transport by the Sec complex"/>
    <property type="evidence" value="ECO:0007669"/>
    <property type="project" value="UniProtKB-UniRule"/>
</dbReference>
<dbReference type="NCBIfam" id="TIGR00964">
    <property type="entry name" value="secE_bact"/>
    <property type="match status" value="1"/>
</dbReference>
<evidence type="ECO:0000256" key="10">
    <source>
        <dbReference type="SAM" id="MobiDB-lite"/>
    </source>
</evidence>
<feature type="region of interest" description="Disordered" evidence="10">
    <location>
        <begin position="70"/>
        <end position="97"/>
    </location>
</feature>
<comment type="subcellular location">
    <subcellularLocation>
        <location evidence="9">Cell membrane</location>
        <topology evidence="9">Single-pass membrane protein</topology>
    </subcellularLocation>
    <subcellularLocation>
        <location evidence="1">Membrane</location>
    </subcellularLocation>
</comment>
<organism evidence="11 12">
    <name type="scientific">Candidatus Shapirobacteria bacterium CG06_land_8_20_14_3_00_40_12</name>
    <dbReference type="NCBI Taxonomy" id="1974881"/>
    <lineage>
        <taxon>Bacteria</taxon>
        <taxon>Candidatus Shapironibacteriota</taxon>
    </lineage>
</organism>
<dbReference type="Pfam" id="PF00584">
    <property type="entry name" value="SecE"/>
    <property type="match status" value="1"/>
</dbReference>
<comment type="similarity">
    <text evidence="9">Belongs to the SecE/SEC61-gamma family.</text>
</comment>
<dbReference type="EMBL" id="PEWA01000031">
    <property type="protein sequence ID" value="PIU73387.1"/>
    <property type="molecule type" value="Genomic_DNA"/>
</dbReference>
<feature type="compositionally biased region" description="Polar residues" evidence="10">
    <location>
        <begin position="70"/>
        <end position="87"/>
    </location>
</feature>
<dbReference type="InterPro" id="IPR001901">
    <property type="entry name" value="Translocase_SecE/Sec61-g"/>
</dbReference>
<dbReference type="AlphaFoldDB" id="A0A2M7ARY9"/>
<keyword evidence="5 9" id="KW-0653">Protein transport</keyword>
<evidence type="ECO:0000256" key="2">
    <source>
        <dbReference type="ARBA" id="ARBA00022448"/>
    </source>
</evidence>
<dbReference type="PANTHER" id="PTHR33910">
    <property type="entry name" value="PROTEIN TRANSLOCASE SUBUNIT SECE"/>
    <property type="match status" value="1"/>
</dbReference>
<dbReference type="HAMAP" id="MF_00422">
    <property type="entry name" value="SecE"/>
    <property type="match status" value="1"/>
</dbReference>
<sequence length="97" mass="10658">MNAVVNFFREVRAEFKNISWPKKDTLLELSIVVISISVIISLILGGFDFIFTQGIGLLGHQQNKGIQNNQGVSFPTISQSPTPTMGLSPTPIIKKTK</sequence>
<comment type="function">
    <text evidence="9">Essential subunit of the Sec protein translocation channel SecYEG. Clamps together the 2 halves of SecY. May contact the channel plug during translocation.</text>
</comment>
<comment type="subunit">
    <text evidence="9">Component of the Sec protein translocase complex. Heterotrimer consisting of SecY, SecE and SecG subunits. The heterotrimers can form oligomers, although 1 heterotrimer is thought to be able to translocate proteins. Interacts with the ribosome. Interacts with SecDF, and other proteins may be involved. Interacts with SecA.</text>
</comment>
<evidence type="ECO:0000256" key="8">
    <source>
        <dbReference type="ARBA" id="ARBA00023136"/>
    </source>
</evidence>
<dbReference type="InterPro" id="IPR005807">
    <property type="entry name" value="SecE_bac"/>
</dbReference>